<evidence type="ECO:0000256" key="14">
    <source>
        <dbReference type="SAM" id="Coils"/>
    </source>
</evidence>
<evidence type="ECO:0000313" key="18">
    <source>
        <dbReference type="Proteomes" id="UP000275267"/>
    </source>
</evidence>
<dbReference type="GO" id="GO:0004674">
    <property type="term" value="F:protein serine/threonine kinase activity"/>
    <property type="evidence" value="ECO:0007669"/>
    <property type="project" value="UniProtKB-KW"/>
</dbReference>
<dbReference type="OrthoDB" id="381190at2759"/>
<keyword evidence="3" id="KW-0723">Serine/threonine-protein kinase</keyword>
<feature type="domain" description="PI3K/PI4K catalytic" evidence="15">
    <location>
        <begin position="1936"/>
        <end position="2257"/>
    </location>
</feature>
<dbReference type="PROSITE" id="PS51189">
    <property type="entry name" value="FAT"/>
    <property type="match status" value="1"/>
</dbReference>
<dbReference type="STRING" id="4540.A0A3L6SQ56"/>
<dbReference type="CDD" id="cd05171">
    <property type="entry name" value="PIKKc_ATM"/>
    <property type="match status" value="1"/>
</dbReference>
<comment type="caution">
    <text evidence="17">The sequence shown here is derived from an EMBL/GenBank/DDBJ whole genome shotgun (WGS) entry which is preliminary data.</text>
</comment>
<feature type="domain" description="FAT" evidence="16">
    <location>
        <begin position="1230"/>
        <end position="1830"/>
    </location>
</feature>
<dbReference type="Pfam" id="PF25360">
    <property type="entry name" value="TPR_ATM"/>
    <property type="match status" value="1"/>
</dbReference>
<dbReference type="PROSITE" id="PS00915">
    <property type="entry name" value="PI3_4_KINASE_1"/>
    <property type="match status" value="1"/>
</dbReference>
<keyword evidence="6" id="KW-0227">DNA damage</keyword>
<dbReference type="SMART" id="SM00146">
    <property type="entry name" value="PI3Kc"/>
    <property type="match status" value="1"/>
</dbReference>
<dbReference type="Pfam" id="PF02259">
    <property type="entry name" value="FAT"/>
    <property type="match status" value="1"/>
</dbReference>
<evidence type="ECO:0000313" key="17">
    <source>
        <dbReference type="EMBL" id="RLN24756.1"/>
    </source>
</evidence>
<protein>
    <recommendedName>
        <fullName evidence="13">Serine/threonine-protein kinase ATM</fullName>
        <ecNumber evidence="2">2.7.11.1</ecNumber>
    </recommendedName>
</protein>
<comment type="catalytic activity">
    <reaction evidence="12">
        <text>L-seryl-[protein] + ATP = O-phospho-L-seryl-[protein] + ADP + H(+)</text>
        <dbReference type="Rhea" id="RHEA:17989"/>
        <dbReference type="Rhea" id="RHEA-COMP:9863"/>
        <dbReference type="Rhea" id="RHEA-COMP:11604"/>
        <dbReference type="ChEBI" id="CHEBI:15378"/>
        <dbReference type="ChEBI" id="CHEBI:29999"/>
        <dbReference type="ChEBI" id="CHEBI:30616"/>
        <dbReference type="ChEBI" id="CHEBI:83421"/>
        <dbReference type="ChEBI" id="CHEBI:456216"/>
        <dbReference type="EC" id="2.7.11.1"/>
    </reaction>
</comment>
<dbReference type="InterPro" id="IPR000403">
    <property type="entry name" value="PI3/4_kinase_cat_dom"/>
</dbReference>
<evidence type="ECO:0000256" key="12">
    <source>
        <dbReference type="ARBA" id="ARBA00048679"/>
    </source>
</evidence>
<dbReference type="GO" id="GO:0006281">
    <property type="term" value="P:DNA repair"/>
    <property type="evidence" value="ECO:0007669"/>
    <property type="project" value="InterPro"/>
</dbReference>
<dbReference type="SUPFAM" id="SSF56112">
    <property type="entry name" value="Protein kinase-like (PK-like)"/>
    <property type="match status" value="1"/>
</dbReference>
<dbReference type="InterPro" id="IPR038980">
    <property type="entry name" value="ATM_plant"/>
</dbReference>
<keyword evidence="14" id="KW-0175">Coiled coil</keyword>
<evidence type="ECO:0000256" key="7">
    <source>
        <dbReference type="ARBA" id="ARBA00022777"/>
    </source>
</evidence>
<dbReference type="Gene3D" id="1.10.1070.11">
    <property type="entry name" value="Phosphatidylinositol 3-/4-kinase, catalytic domain"/>
    <property type="match status" value="1"/>
</dbReference>
<evidence type="ECO:0000256" key="1">
    <source>
        <dbReference type="ARBA" id="ARBA00004123"/>
    </source>
</evidence>
<dbReference type="InterPro" id="IPR003151">
    <property type="entry name" value="PIK-rel_kinase_FAT"/>
</dbReference>
<dbReference type="GO" id="GO:0005634">
    <property type="term" value="C:nucleus"/>
    <property type="evidence" value="ECO:0007669"/>
    <property type="project" value="UniProtKB-SubCell"/>
</dbReference>
<dbReference type="InterPro" id="IPR016024">
    <property type="entry name" value="ARM-type_fold"/>
</dbReference>
<keyword evidence="10" id="KW-0131">Cell cycle</keyword>
<dbReference type="PROSITE" id="PS50290">
    <property type="entry name" value="PI3_4_KINASE_3"/>
    <property type="match status" value="1"/>
</dbReference>
<dbReference type="InterPro" id="IPR036940">
    <property type="entry name" value="PI3/4_kinase_cat_sf"/>
</dbReference>
<dbReference type="FunFam" id="3.30.1010.10:FF:000023">
    <property type="entry name" value="Serine/threonine-protein kinase ATM"/>
    <property type="match status" value="1"/>
</dbReference>
<dbReference type="InterPro" id="IPR014009">
    <property type="entry name" value="PIK_FAT"/>
</dbReference>
<dbReference type="GO" id="GO:0005524">
    <property type="term" value="F:ATP binding"/>
    <property type="evidence" value="ECO:0007669"/>
    <property type="project" value="UniProtKB-KW"/>
</dbReference>
<dbReference type="InterPro" id="IPR018936">
    <property type="entry name" value="PI3/4_kinase_CS"/>
</dbReference>
<organism evidence="17 18">
    <name type="scientific">Panicum miliaceum</name>
    <name type="common">Proso millet</name>
    <name type="synonym">Broomcorn millet</name>
    <dbReference type="NCBI Taxonomy" id="4540"/>
    <lineage>
        <taxon>Eukaryota</taxon>
        <taxon>Viridiplantae</taxon>
        <taxon>Streptophyta</taxon>
        <taxon>Embryophyta</taxon>
        <taxon>Tracheophyta</taxon>
        <taxon>Spermatophyta</taxon>
        <taxon>Magnoliopsida</taxon>
        <taxon>Liliopsida</taxon>
        <taxon>Poales</taxon>
        <taxon>Poaceae</taxon>
        <taxon>PACMAD clade</taxon>
        <taxon>Panicoideae</taxon>
        <taxon>Panicodae</taxon>
        <taxon>Paniceae</taxon>
        <taxon>Panicinae</taxon>
        <taxon>Panicum</taxon>
        <taxon>Panicum sect. Panicum</taxon>
    </lineage>
</organism>
<evidence type="ECO:0000256" key="10">
    <source>
        <dbReference type="ARBA" id="ARBA00023306"/>
    </source>
</evidence>
<dbReference type="Proteomes" id="UP000275267">
    <property type="component" value="Unassembled WGS sequence"/>
</dbReference>
<evidence type="ECO:0000256" key="2">
    <source>
        <dbReference type="ARBA" id="ARBA00012513"/>
    </source>
</evidence>
<dbReference type="PROSITE" id="PS00916">
    <property type="entry name" value="PI3_4_KINASE_2"/>
    <property type="match status" value="1"/>
</dbReference>
<feature type="coiled-coil region" evidence="14">
    <location>
        <begin position="1692"/>
        <end position="1719"/>
    </location>
</feature>
<dbReference type="Gene3D" id="3.30.1010.10">
    <property type="entry name" value="Phosphatidylinositol 3-kinase Catalytic Subunit, Chain A, domain 4"/>
    <property type="match status" value="1"/>
</dbReference>
<sequence length="2296" mass="257340">MLVLVKHLTLYASLLRDKGTPGFSLEDETWVLKDELLYSVEALSKITLDNSTKVISDKCHRIHLPGTIQQPMLLELMDFIKGFVASNDQFEKLDLSTPVFVCSLLCNLIHCSLLSRVMGDKSSLLQEVLNYITNILKHIVSFVMKKNDELSRGVTNLSLPLDTMGSTLSSFKSFLSSPIFNLSRVDNGVSSVVIKDVTELLDELLLAISQLFSQLSSFVNNFDGENAGKVLPISCVNSEGLNPIVDCKSSVADMDLDVMDSGEVDSVTTSGSGNMGSFLRPLEWKLELVRIISTFFSVSSLHTWEILYSLVEKESDVKVRQVILLNLCRNIPGSSKTVSSMVHLINDTRDRCASSLLNSAECLACVHALLRTLVALRDGGQSTDGQPQGCKGIFSESQDILLDLINKATEIGSADWFSRNKLIDCISSFICLFPDVAQDLIGCLLDMLHDTDYRVRLYLAREIVVLFQTWEGHNELFYDVRSNIGAKMVAFSIDSSVTAREVLAVGQQSVPVIETALITLAHLSVYSEDVEVESVFMISAAAAIEPSQRELAYALFDSISRKLGYASRSKYLDQVMGPILFRWVACEMSLVSLVEVQEMFGYSSSEPKNFVEHCSSWLLPFLILRGDAADLNWISKILSQPLSVIIKRYFVPIFGLSIAARCGTGPEKDLAETALCESLLQLGEISELERDDLIKKHMVSIVAFLLSVSSSAHGPQVPYFSKEIVALSVKTVVDGFVDTMDDDLANTVVIDKINIFRADRVFKFLLAIHQHVADACHPRHMCHRLCAIEVLIDVLGHRVVLESTCFYIICIVGNYIQRKPLQGQCCSILSKLLASFDGNSSAETVEVLGKQLQVVVPKLITACLTNEKEERSGTADSSGLLSLLRNLTVDADPLLYNYIRELEPLPDLDCLKDIREFHTSLSASYASRDQFLKFVNRAPYLPPELFLLSSSPVANEASPVVADFISRVCFQSVHSHAAAGLSDAHQVIFHLPTLTQKHPVQLHSGSASKDDKLCSDYGISNDILVGLLKLLKTYLSDESVEIIDAASQTLRGILSTAKGLNALQSLDSLDRSLLMVHSRGVNIQIVEQTILGMEKYSGVSLEDSDMWQTDGRTYKQWLCTLVSSLICHCDDIILRLCRSLVFLKVKAAEFLFASTLVNIAGNVDSNAAICRLISTKVEEIIFSDSNDSLRSIHLFLDALNVIRSFYVAEKSRTCPSNTLKVYWLSVDYLVAARAASRCSCDFTALMYVELWCEEQFNRLAIGPPDFSHEESLLPHVGLLIAAFTRINEPDSIYGITLANEITSQIIRYEHEGEWSSALEYYDLLVRSSPMEHLGNSTGSLMTGPSAFRAEDKMLNWKMHKGLMRSLQKTGCSHVLDVYCEGLTHQKGSLQQDADCLRSLENGDSEEFHAKLSRAKMDLVLALSNTSKESTKYIHSTILKLQMLDHVTMVWDLRWNLFHNQTSESFPKTKKVSPVSTVPTGMQLDLLDKEWNFIVFQTEHNLDLFEPFLAFRRALLKVLGCEERLVTHLFQSASALRKGLRFSLAAAALYELKEHCFHQDGGTMPNTYFLSRLEEAKLLRAQGQHDMAISLGKYILQKHSDKKDISDVYRLVGKWLAETRSSNSRTIIEDYLRPSVDLTEFKTSTGKRYMSRQCRTHFHMAHYTYSLFKSYEERLSSNEWQAALRLRKYKGVKTDYSVKIQELQKQLALDREEAEKIQDDRDNFLNLALQGYQRSLVVGGKYDLQVVFRLVSLWFSLSSRDQVVKAMMKTTKEVQSYKFIPLVYQIASRLGSSNSQGSTNFQQIALASLLKKMAIDHPYHTIFQLLALANGDRVKDKQRSRSSFIVDMEKKLAAENLLKELSSCHGALICQMKQMVEIYIKLAELETKKEDTNKRIPLPREARSICQLELVPVVTATVPVDPSCRYEVGSFPHFSGLADSIMIMNGINAPKVIECFGSDGNKYRQLAKSGNDDLRQDAVMEQFFSLVNTFLQNHRDTSQRRLRIRTYKVVPFTPSAGVVEWVNGTVPLGDYLLGSTRISGAHGRYGSGDWTYLQCREYLMSMRDNMKRISCVSLTLLSPAFLQITRPVMHHFFLERFLLPADWFQSRLAYTRSVAASSMVGYIVGLGDRHSMNILIDQDTAEVVHIDLGVAFEQGLMLKTPERVPFRLTRDIIDGMGVTGVEGVFRRCCEKTLSVMRANKEALLTIIEVFIHDPLYKWALSPLKALQRQKETDDTDSCLDDSQEAYEGNKDAARAILRVKQKLDGYEDGEMRSVQGQACAQETLTSGGDPSQFDKPA</sequence>
<evidence type="ECO:0000256" key="11">
    <source>
        <dbReference type="ARBA" id="ARBA00047899"/>
    </source>
</evidence>
<dbReference type="EC" id="2.7.11.1" evidence="2"/>
<evidence type="ECO:0000256" key="3">
    <source>
        <dbReference type="ARBA" id="ARBA00022527"/>
    </source>
</evidence>
<evidence type="ECO:0000256" key="9">
    <source>
        <dbReference type="ARBA" id="ARBA00023242"/>
    </source>
</evidence>
<keyword evidence="9" id="KW-0539">Nucleus</keyword>
<evidence type="ECO:0000256" key="6">
    <source>
        <dbReference type="ARBA" id="ARBA00022763"/>
    </source>
</evidence>
<evidence type="ECO:0000259" key="16">
    <source>
        <dbReference type="PROSITE" id="PS51189"/>
    </source>
</evidence>
<keyword evidence="4" id="KW-0808">Transferase</keyword>
<comment type="catalytic activity">
    <reaction evidence="11">
        <text>L-threonyl-[protein] + ATP = O-phospho-L-threonyl-[protein] + ADP + H(+)</text>
        <dbReference type="Rhea" id="RHEA:46608"/>
        <dbReference type="Rhea" id="RHEA-COMP:11060"/>
        <dbReference type="Rhea" id="RHEA-COMP:11605"/>
        <dbReference type="ChEBI" id="CHEBI:15378"/>
        <dbReference type="ChEBI" id="CHEBI:30013"/>
        <dbReference type="ChEBI" id="CHEBI:30616"/>
        <dbReference type="ChEBI" id="CHEBI:61977"/>
        <dbReference type="ChEBI" id="CHEBI:456216"/>
        <dbReference type="EC" id="2.7.11.1"/>
    </reaction>
</comment>
<dbReference type="InterPro" id="IPR011009">
    <property type="entry name" value="Kinase-like_dom_sf"/>
</dbReference>
<evidence type="ECO:0000256" key="13">
    <source>
        <dbReference type="ARBA" id="ARBA00073111"/>
    </source>
</evidence>
<dbReference type="InterPro" id="IPR057445">
    <property type="entry name" value="ATM_TPR"/>
</dbReference>
<dbReference type="InterPro" id="IPR044107">
    <property type="entry name" value="PIKKc_ATM"/>
</dbReference>
<gene>
    <name evidence="17" type="ORF">C2845_PM07G04080</name>
</gene>
<proteinExistence type="predicted"/>
<evidence type="ECO:0000256" key="4">
    <source>
        <dbReference type="ARBA" id="ARBA00022679"/>
    </source>
</evidence>
<keyword evidence="5" id="KW-0547">Nucleotide-binding</keyword>
<keyword evidence="18" id="KW-1185">Reference proteome</keyword>
<evidence type="ECO:0000256" key="8">
    <source>
        <dbReference type="ARBA" id="ARBA00022840"/>
    </source>
</evidence>
<reference evidence="18" key="1">
    <citation type="journal article" date="2019" name="Nat. Commun.">
        <title>The genome of broomcorn millet.</title>
        <authorList>
            <person name="Zou C."/>
            <person name="Miki D."/>
            <person name="Li D."/>
            <person name="Tang Q."/>
            <person name="Xiao L."/>
            <person name="Rajput S."/>
            <person name="Deng P."/>
            <person name="Jia W."/>
            <person name="Huang R."/>
            <person name="Zhang M."/>
            <person name="Sun Y."/>
            <person name="Hu J."/>
            <person name="Fu X."/>
            <person name="Schnable P.S."/>
            <person name="Li F."/>
            <person name="Zhang H."/>
            <person name="Feng B."/>
            <person name="Zhu X."/>
            <person name="Liu R."/>
            <person name="Schnable J.C."/>
            <person name="Zhu J.-K."/>
            <person name="Zhang H."/>
        </authorList>
    </citation>
    <scope>NUCLEOTIDE SEQUENCE [LARGE SCALE GENOMIC DNA]</scope>
</reference>
<dbReference type="EMBL" id="PQIB02000004">
    <property type="protein sequence ID" value="RLN24756.1"/>
    <property type="molecule type" value="Genomic_DNA"/>
</dbReference>
<dbReference type="PANTHER" id="PTHR37079:SF4">
    <property type="entry name" value="SERINE_THREONINE-PROTEIN KINASE ATM"/>
    <property type="match status" value="1"/>
</dbReference>
<keyword evidence="7 17" id="KW-0418">Kinase</keyword>
<accession>A0A3L6SQ56</accession>
<dbReference type="SUPFAM" id="SSF48371">
    <property type="entry name" value="ARM repeat"/>
    <property type="match status" value="1"/>
</dbReference>
<evidence type="ECO:0000256" key="5">
    <source>
        <dbReference type="ARBA" id="ARBA00022741"/>
    </source>
</evidence>
<keyword evidence="8" id="KW-0067">ATP-binding</keyword>
<dbReference type="FunFam" id="1.10.1070.11:FF:000015">
    <property type="entry name" value="Serine/threonine-protein kinase ATM"/>
    <property type="match status" value="1"/>
</dbReference>
<dbReference type="Pfam" id="PF00454">
    <property type="entry name" value="PI3_PI4_kinase"/>
    <property type="match status" value="1"/>
</dbReference>
<evidence type="ECO:0000259" key="15">
    <source>
        <dbReference type="PROSITE" id="PS50290"/>
    </source>
</evidence>
<dbReference type="PANTHER" id="PTHR37079">
    <property type="entry name" value="SERINE/THREONINE-PROTEIN KINASE ATM"/>
    <property type="match status" value="1"/>
</dbReference>
<comment type="subcellular location">
    <subcellularLocation>
        <location evidence="1">Nucleus</location>
    </subcellularLocation>
</comment>
<name>A0A3L6SQ56_PANMI</name>